<evidence type="ECO:0000256" key="4">
    <source>
        <dbReference type="ARBA" id="ARBA00022692"/>
    </source>
</evidence>
<dbReference type="InterPro" id="IPR036942">
    <property type="entry name" value="Beta-barrel_TonB_sf"/>
</dbReference>
<protein>
    <submittedName>
        <fullName evidence="10">Outer membrane cobalamin receptor protein</fullName>
    </submittedName>
</protein>
<dbReference type="InterPro" id="IPR039426">
    <property type="entry name" value="TonB-dep_rcpt-like"/>
</dbReference>
<evidence type="ECO:0000256" key="5">
    <source>
        <dbReference type="ARBA" id="ARBA00023136"/>
    </source>
</evidence>
<dbReference type="InterPro" id="IPR023997">
    <property type="entry name" value="TonB-dep_OMP_SusC/RagA_CS"/>
</dbReference>
<dbReference type="EMBL" id="LT906468">
    <property type="protein sequence ID" value="SNV44348.1"/>
    <property type="molecule type" value="Genomic_DNA"/>
</dbReference>
<dbReference type="Proteomes" id="UP000215355">
    <property type="component" value="Chromosome 1"/>
</dbReference>
<evidence type="ECO:0000256" key="3">
    <source>
        <dbReference type="ARBA" id="ARBA00022452"/>
    </source>
</evidence>
<evidence type="ECO:0000313" key="10">
    <source>
        <dbReference type="EMBL" id="SNV44348.1"/>
    </source>
</evidence>
<dbReference type="Pfam" id="PF07715">
    <property type="entry name" value="Plug"/>
    <property type="match status" value="1"/>
</dbReference>
<dbReference type="FunFam" id="2.170.130.10:FF:000008">
    <property type="entry name" value="SusC/RagA family TonB-linked outer membrane protein"/>
    <property type="match status" value="1"/>
</dbReference>
<dbReference type="InterPro" id="IPR012910">
    <property type="entry name" value="Plug_dom"/>
</dbReference>
<dbReference type="PROSITE" id="PS52016">
    <property type="entry name" value="TONB_DEPENDENT_REC_3"/>
    <property type="match status" value="1"/>
</dbReference>
<dbReference type="InterPro" id="IPR023996">
    <property type="entry name" value="TonB-dep_OMP_SusC/RagA"/>
</dbReference>
<keyword evidence="3 7" id="KW-1134">Transmembrane beta strand</keyword>
<dbReference type="RefSeq" id="WP_093098822.1">
    <property type="nucleotide sequence ID" value="NZ_DAMDLF010000004.1"/>
</dbReference>
<evidence type="ECO:0000259" key="9">
    <source>
        <dbReference type="Pfam" id="PF07715"/>
    </source>
</evidence>
<dbReference type="Gene3D" id="2.40.170.20">
    <property type="entry name" value="TonB-dependent receptor, beta-barrel domain"/>
    <property type="match status" value="1"/>
</dbReference>
<keyword evidence="4 7" id="KW-0812">Transmembrane</keyword>
<comment type="similarity">
    <text evidence="7">Belongs to the TonB-dependent receptor family.</text>
</comment>
<feature type="domain" description="TonB-dependent receptor plug" evidence="9">
    <location>
        <begin position="120"/>
        <end position="239"/>
    </location>
</feature>
<dbReference type="NCBIfam" id="TIGR04056">
    <property type="entry name" value="OMP_RagA_SusC"/>
    <property type="match status" value="1"/>
</dbReference>
<dbReference type="SUPFAM" id="SSF49464">
    <property type="entry name" value="Carboxypeptidase regulatory domain-like"/>
    <property type="match status" value="1"/>
</dbReference>
<feature type="chain" id="PRO_5042568857" evidence="8">
    <location>
        <begin position="23"/>
        <end position="1057"/>
    </location>
</feature>
<dbReference type="AlphaFoldDB" id="A0AAJ4X9K2"/>
<reference evidence="10 11" key="1">
    <citation type="submission" date="2017-06" db="EMBL/GenBank/DDBJ databases">
        <authorList>
            <consortium name="Pathogen Informatics"/>
        </authorList>
    </citation>
    <scope>NUCLEOTIDE SEQUENCE [LARGE SCALE GENOMIC DNA]</scope>
    <source>
        <strain evidence="10 11">NCTC12149</strain>
    </source>
</reference>
<dbReference type="InterPro" id="IPR008969">
    <property type="entry name" value="CarboxyPept-like_regulatory"/>
</dbReference>
<sequence>MKHHLLTTLCVVACTSMQVVNAQQIAVAGKVSGSDGTPLIGVTVSVKGTTISTSTNENGLFSLNADHNATLVVSYIGYTSQEIPLNGRKAINITLNQDDQAIDEVMVVAYGTAKKSSFTGSAATVNYEKEAKDIPVTSFEQALTGRVPGVQINTTSGQAGSTSSIRVRGIGSMNASNEPLYVVDGVPVVSGNVGQMSGALSGSSNNIMSTINPNDIESISILKDAAASSLYGSRAANGVVIITTKSGKAGKPKIDFRTSYAVTPTWATDNYKPGNPQEQIQYFYQIFHDYRTSNGYTQEQANQYALNRMNTRFGIHGYEFSSEGTGLYDKIIIKGKTDGVENRDGQYFDWNEALFRTGKYQTNDLAVSGASDKTKYYSSLSYTTDKGRAYTNEFERIGGRLNFSQKLSEKVEFATNFNLNHNNKEGYNDTRNTGTNYMYLANNLLFPFYWPTDYKTGKEYTTRYNSLGYNPLYYDKQWENTSKTLRIVAAPSLTVKFLPELTGKTIFSYDNAEVKDHLYYSPLHYHTTYGATANGTVFEYSTNYKKLISSSTLNYNKTFATEHTLDLLVGFEAEKNETNYQFASGSNLPSSSLHTVATAGIKDADAYMWGNNMMSIFSRAEYNYKNTYFLSGSLRRDGNSRLGPDTRWGNFWSLSAAWNLKNESFISEIEQINLLKLKASYGTNGTLPTSNFGWRSLASYGYNYMDQPGGILTTIADKDLKWEKSHTFNVGAEFGLFNNRLYGTVEYFNRDSKDLLQDVNISLVTGFNSTLLNVGEINNKGIEISLGGDLIKKDDFRWSANVNTSFLKSKVSKLYGGKDITWWDPTGGDARVQFIYKEGEDVYSYYMAEWAGVDASNGKPMWYTNDGTEGEFLHNGRGATNKVSDAKQVIVGSPIPKAYGGFNTDIEYKGFSLGLNFTYKIGGKLFDAGSRDVAEDGYYWERIRSYYAIQNVWTPDNPNSLYPFVSGNDPEDGITRSTRHLYDASFLRLKNVNVSYRLPNTVVSKIGFSNARIFFNGTNLLTASKFKWADPEVNQYGTRGWETPFGKTYTFGLEVSL</sequence>
<keyword evidence="10" id="KW-0675">Receptor</keyword>
<comment type="subcellular location">
    <subcellularLocation>
        <location evidence="1 7">Cell outer membrane</location>
        <topology evidence="1 7">Multi-pass membrane protein</topology>
    </subcellularLocation>
</comment>
<evidence type="ECO:0000256" key="8">
    <source>
        <dbReference type="SAM" id="SignalP"/>
    </source>
</evidence>
<evidence type="ECO:0000256" key="7">
    <source>
        <dbReference type="PROSITE-ProRule" id="PRU01360"/>
    </source>
</evidence>
<evidence type="ECO:0000256" key="6">
    <source>
        <dbReference type="ARBA" id="ARBA00023237"/>
    </source>
</evidence>
<proteinExistence type="inferred from homology"/>
<organism evidence="10 11">
    <name type="scientific">Sphingobacterium mizutaii</name>
    <dbReference type="NCBI Taxonomy" id="1010"/>
    <lineage>
        <taxon>Bacteria</taxon>
        <taxon>Pseudomonadati</taxon>
        <taxon>Bacteroidota</taxon>
        <taxon>Sphingobacteriia</taxon>
        <taxon>Sphingobacteriales</taxon>
        <taxon>Sphingobacteriaceae</taxon>
        <taxon>Sphingobacterium</taxon>
    </lineage>
</organism>
<dbReference type="SUPFAM" id="SSF56935">
    <property type="entry name" value="Porins"/>
    <property type="match status" value="1"/>
</dbReference>
<dbReference type="GO" id="GO:0009279">
    <property type="term" value="C:cell outer membrane"/>
    <property type="evidence" value="ECO:0007669"/>
    <property type="project" value="UniProtKB-SubCell"/>
</dbReference>
<dbReference type="NCBIfam" id="TIGR04057">
    <property type="entry name" value="SusC_RagA_signa"/>
    <property type="match status" value="1"/>
</dbReference>
<dbReference type="InterPro" id="IPR037066">
    <property type="entry name" value="Plug_dom_sf"/>
</dbReference>
<accession>A0AAJ4X9K2</accession>
<evidence type="ECO:0000256" key="2">
    <source>
        <dbReference type="ARBA" id="ARBA00022448"/>
    </source>
</evidence>
<keyword evidence="5 7" id="KW-0472">Membrane</keyword>
<dbReference type="KEGG" id="smiz:4412673_00942"/>
<dbReference type="Pfam" id="PF13715">
    <property type="entry name" value="CarbopepD_reg_2"/>
    <property type="match status" value="1"/>
</dbReference>
<keyword evidence="8" id="KW-0732">Signal</keyword>
<feature type="signal peptide" evidence="8">
    <location>
        <begin position="1"/>
        <end position="22"/>
    </location>
</feature>
<dbReference type="Gene3D" id="2.170.130.10">
    <property type="entry name" value="TonB-dependent receptor, plug domain"/>
    <property type="match status" value="1"/>
</dbReference>
<dbReference type="Gene3D" id="2.60.40.1120">
    <property type="entry name" value="Carboxypeptidase-like, regulatory domain"/>
    <property type="match status" value="1"/>
</dbReference>
<evidence type="ECO:0000256" key="1">
    <source>
        <dbReference type="ARBA" id="ARBA00004571"/>
    </source>
</evidence>
<keyword evidence="2 7" id="KW-0813">Transport</keyword>
<name>A0AAJ4X9K2_9SPHI</name>
<gene>
    <name evidence="10" type="ORF">SAMEA4412673_00942</name>
</gene>
<keyword evidence="6 7" id="KW-0998">Cell outer membrane</keyword>
<evidence type="ECO:0000313" key="11">
    <source>
        <dbReference type="Proteomes" id="UP000215355"/>
    </source>
</evidence>